<reference evidence="6" key="1">
    <citation type="submission" date="2017-04" db="EMBL/GenBank/DDBJ databases">
        <authorList>
            <person name="Varghese N."/>
            <person name="Submissions S."/>
        </authorList>
    </citation>
    <scope>NUCLEOTIDE SEQUENCE [LARGE SCALE GENOMIC DNA]</scope>
    <source>
        <strain evidence="6">DSM 16537</strain>
    </source>
</reference>
<dbReference type="PANTHER" id="PTHR43280:SF32">
    <property type="entry name" value="TRANSCRIPTIONAL REGULATORY PROTEIN"/>
    <property type="match status" value="1"/>
</dbReference>
<dbReference type="EMBL" id="LT838813">
    <property type="protein sequence ID" value="SMD45401.1"/>
    <property type="molecule type" value="Genomic_DNA"/>
</dbReference>
<dbReference type="PANTHER" id="PTHR43280">
    <property type="entry name" value="ARAC-FAMILY TRANSCRIPTIONAL REGULATOR"/>
    <property type="match status" value="1"/>
</dbReference>
<dbReference type="RefSeq" id="WP_084122202.1">
    <property type="nucleotide sequence ID" value="NZ_LT838813.1"/>
</dbReference>
<organism evidence="5 6">
    <name type="scientific">Aquiflexum balticum DSM 16537</name>
    <dbReference type="NCBI Taxonomy" id="758820"/>
    <lineage>
        <taxon>Bacteria</taxon>
        <taxon>Pseudomonadati</taxon>
        <taxon>Bacteroidota</taxon>
        <taxon>Cytophagia</taxon>
        <taxon>Cytophagales</taxon>
        <taxon>Cyclobacteriaceae</taxon>
        <taxon>Aquiflexum</taxon>
    </lineage>
</organism>
<sequence>MIHQYKHPGISANFILSDEMDMEEAFQYANRHLKFIWNRDSKDLEIEVDGIKLILKANQLLCCTYNQDISIPKQNNKITLLFFNREFYCIHTYDREVSCNGLLFFGSDYTPILQLDEEEIESLGTLIEVLRKEFKISDNNQEEMLRILLKRFIIRATRMARKQLLKENSKTEEVDIVRQFNSLVEEHFKGKKTVGDYAELMHKSPKTIANIFTKVSKLSPLQVIHERIVVEAKRLLIYTESPIKSIGYELGYEDYAQFSKFFKKMTGMYPQEFRAKNPSLGQMA</sequence>
<keyword evidence="3" id="KW-0804">Transcription</keyword>
<accession>A0A1W2H947</accession>
<evidence type="ECO:0000313" key="6">
    <source>
        <dbReference type="Proteomes" id="UP000192333"/>
    </source>
</evidence>
<dbReference type="STRING" id="758820.SAMN00777080_4051"/>
<evidence type="ECO:0000256" key="2">
    <source>
        <dbReference type="ARBA" id="ARBA00023125"/>
    </source>
</evidence>
<dbReference type="Pfam" id="PF12833">
    <property type="entry name" value="HTH_18"/>
    <property type="match status" value="1"/>
</dbReference>
<proteinExistence type="predicted"/>
<dbReference type="Proteomes" id="UP000192333">
    <property type="component" value="Chromosome I"/>
</dbReference>
<gene>
    <name evidence="5" type="ORF">SAMN00777080_4051</name>
</gene>
<evidence type="ECO:0000313" key="5">
    <source>
        <dbReference type="EMBL" id="SMD45401.1"/>
    </source>
</evidence>
<dbReference type="InterPro" id="IPR018060">
    <property type="entry name" value="HTH_AraC"/>
</dbReference>
<keyword evidence="6" id="KW-1185">Reference proteome</keyword>
<dbReference type="GO" id="GO:0043565">
    <property type="term" value="F:sequence-specific DNA binding"/>
    <property type="evidence" value="ECO:0007669"/>
    <property type="project" value="InterPro"/>
</dbReference>
<keyword evidence="1" id="KW-0805">Transcription regulation</keyword>
<name>A0A1W2H947_9BACT</name>
<dbReference type="AlphaFoldDB" id="A0A1W2H947"/>
<dbReference type="OrthoDB" id="9793451at2"/>
<evidence type="ECO:0000256" key="3">
    <source>
        <dbReference type="ARBA" id="ARBA00023163"/>
    </source>
</evidence>
<dbReference type="GO" id="GO:0003700">
    <property type="term" value="F:DNA-binding transcription factor activity"/>
    <property type="evidence" value="ECO:0007669"/>
    <property type="project" value="InterPro"/>
</dbReference>
<dbReference type="SUPFAM" id="SSF46689">
    <property type="entry name" value="Homeodomain-like"/>
    <property type="match status" value="1"/>
</dbReference>
<keyword evidence="2 5" id="KW-0238">DNA-binding</keyword>
<dbReference type="SMART" id="SM00342">
    <property type="entry name" value="HTH_ARAC"/>
    <property type="match status" value="1"/>
</dbReference>
<evidence type="ECO:0000259" key="4">
    <source>
        <dbReference type="PROSITE" id="PS01124"/>
    </source>
</evidence>
<dbReference type="PROSITE" id="PS01124">
    <property type="entry name" value="HTH_ARAC_FAMILY_2"/>
    <property type="match status" value="1"/>
</dbReference>
<feature type="domain" description="HTH araC/xylS-type" evidence="4">
    <location>
        <begin position="178"/>
        <end position="276"/>
    </location>
</feature>
<protein>
    <submittedName>
        <fullName evidence="5">AraC-type DNA-binding protein</fullName>
    </submittedName>
</protein>
<dbReference type="Gene3D" id="1.10.10.60">
    <property type="entry name" value="Homeodomain-like"/>
    <property type="match status" value="1"/>
</dbReference>
<evidence type="ECO:0000256" key="1">
    <source>
        <dbReference type="ARBA" id="ARBA00023015"/>
    </source>
</evidence>
<dbReference type="InterPro" id="IPR009057">
    <property type="entry name" value="Homeodomain-like_sf"/>
</dbReference>